<dbReference type="PROSITE" id="PS50850">
    <property type="entry name" value="MFS"/>
    <property type="match status" value="1"/>
</dbReference>
<keyword evidence="4 7" id="KW-1133">Transmembrane helix</keyword>
<feature type="transmembrane region" description="Helical" evidence="7">
    <location>
        <begin position="469"/>
        <end position="491"/>
    </location>
</feature>
<dbReference type="FunFam" id="1.20.1250.20:FF:000011">
    <property type="entry name" value="MFS multidrug transporter, putative"/>
    <property type="match status" value="1"/>
</dbReference>
<comment type="subcellular location">
    <subcellularLocation>
        <location evidence="1">Membrane</location>
        <topology evidence="1">Multi-pass membrane protein</topology>
    </subcellularLocation>
</comment>
<dbReference type="InterPro" id="IPR020846">
    <property type="entry name" value="MFS_dom"/>
</dbReference>
<keyword evidence="10" id="KW-1185">Reference proteome</keyword>
<dbReference type="PANTHER" id="PTHR23502">
    <property type="entry name" value="MAJOR FACILITATOR SUPERFAMILY"/>
    <property type="match status" value="1"/>
</dbReference>
<dbReference type="InterPro" id="IPR011701">
    <property type="entry name" value="MFS"/>
</dbReference>
<dbReference type="SUPFAM" id="SSF103473">
    <property type="entry name" value="MFS general substrate transporter"/>
    <property type="match status" value="1"/>
</dbReference>
<keyword evidence="3 7" id="KW-0812">Transmembrane</keyword>
<dbReference type="GO" id="GO:0022857">
    <property type="term" value="F:transmembrane transporter activity"/>
    <property type="evidence" value="ECO:0007669"/>
    <property type="project" value="InterPro"/>
</dbReference>
<evidence type="ECO:0000313" key="10">
    <source>
        <dbReference type="Proteomes" id="UP001174934"/>
    </source>
</evidence>
<dbReference type="PANTHER" id="PTHR23502:SF68">
    <property type="entry name" value="MULTIDRUG TRANSPORTER, PUTATIVE (AFU_ORTHOLOGUE AFUA_3G01120)-RELATED"/>
    <property type="match status" value="1"/>
</dbReference>
<comment type="caution">
    <text evidence="9">The sequence shown here is derived from an EMBL/GenBank/DDBJ whole genome shotgun (WGS) entry which is preliminary data.</text>
</comment>
<proteinExistence type="inferred from homology"/>
<accession>A0AA39X1D6</accession>
<dbReference type="GO" id="GO:0016020">
    <property type="term" value="C:membrane"/>
    <property type="evidence" value="ECO:0007669"/>
    <property type="project" value="UniProtKB-SubCell"/>
</dbReference>
<feature type="transmembrane region" description="Helical" evidence="7">
    <location>
        <begin position="161"/>
        <end position="182"/>
    </location>
</feature>
<feature type="domain" description="Major facilitator superfamily (MFS) profile" evidence="8">
    <location>
        <begin position="96"/>
        <end position="527"/>
    </location>
</feature>
<evidence type="ECO:0000313" key="9">
    <source>
        <dbReference type="EMBL" id="KAK0625499.1"/>
    </source>
</evidence>
<evidence type="ECO:0000259" key="8">
    <source>
        <dbReference type="PROSITE" id="PS50850"/>
    </source>
</evidence>
<reference evidence="9" key="1">
    <citation type="submission" date="2023-06" db="EMBL/GenBank/DDBJ databases">
        <title>Genome-scale phylogeny and comparative genomics of the fungal order Sordariales.</title>
        <authorList>
            <consortium name="Lawrence Berkeley National Laboratory"/>
            <person name="Hensen N."/>
            <person name="Bonometti L."/>
            <person name="Westerberg I."/>
            <person name="Brannstrom I.O."/>
            <person name="Guillou S."/>
            <person name="Cros-Aarteil S."/>
            <person name="Calhoun S."/>
            <person name="Haridas S."/>
            <person name="Kuo A."/>
            <person name="Mondo S."/>
            <person name="Pangilinan J."/>
            <person name="Riley R."/>
            <person name="LaButti K."/>
            <person name="Andreopoulos B."/>
            <person name="Lipzen A."/>
            <person name="Chen C."/>
            <person name="Yanf M."/>
            <person name="Daum C."/>
            <person name="Ng V."/>
            <person name="Clum A."/>
            <person name="Steindorff A."/>
            <person name="Ohm R."/>
            <person name="Martin F."/>
            <person name="Silar P."/>
            <person name="Natvig D."/>
            <person name="Lalanne C."/>
            <person name="Gautier V."/>
            <person name="Ament-velasquez S.L."/>
            <person name="Kruys A."/>
            <person name="Hutchinson M.I."/>
            <person name="Powell A.J."/>
            <person name="Barry K."/>
            <person name="Miller A.N."/>
            <person name="Grigoriev I.V."/>
            <person name="Debuchy R."/>
            <person name="Gladieux P."/>
            <person name="Thoren M.H."/>
            <person name="Johannesson H."/>
        </authorList>
    </citation>
    <scope>NUCLEOTIDE SEQUENCE</scope>
    <source>
        <strain evidence="9">SMH3391-2</strain>
    </source>
</reference>
<feature type="transmembrane region" description="Helical" evidence="7">
    <location>
        <begin position="134"/>
        <end position="154"/>
    </location>
</feature>
<feature type="compositionally biased region" description="Low complexity" evidence="6">
    <location>
        <begin position="39"/>
        <end position="66"/>
    </location>
</feature>
<dbReference type="EMBL" id="JAULSR010000003">
    <property type="protein sequence ID" value="KAK0625499.1"/>
    <property type="molecule type" value="Genomic_DNA"/>
</dbReference>
<evidence type="ECO:0000256" key="6">
    <source>
        <dbReference type="SAM" id="MobiDB-lite"/>
    </source>
</evidence>
<name>A0AA39X1D6_9PEZI</name>
<dbReference type="AlphaFoldDB" id="A0AA39X1D6"/>
<feature type="transmembrane region" description="Helical" evidence="7">
    <location>
        <begin position="432"/>
        <end position="457"/>
    </location>
</feature>
<feature type="transmembrane region" description="Helical" evidence="7">
    <location>
        <begin position="408"/>
        <end position="426"/>
    </location>
</feature>
<feature type="transmembrane region" description="Helical" evidence="7">
    <location>
        <begin position="94"/>
        <end position="114"/>
    </location>
</feature>
<evidence type="ECO:0000256" key="5">
    <source>
        <dbReference type="ARBA" id="ARBA00023136"/>
    </source>
</evidence>
<dbReference type="CDD" id="cd17323">
    <property type="entry name" value="MFS_Tpo1_MDR_like"/>
    <property type="match status" value="1"/>
</dbReference>
<dbReference type="Pfam" id="PF07690">
    <property type="entry name" value="MFS_1"/>
    <property type="match status" value="1"/>
</dbReference>
<gene>
    <name evidence="9" type="ORF">B0T17DRAFT_493031</name>
</gene>
<protein>
    <submittedName>
        <fullName evidence="9">Major facilitator superfamily domain-containing protein</fullName>
    </submittedName>
</protein>
<evidence type="ECO:0000256" key="3">
    <source>
        <dbReference type="ARBA" id="ARBA00022692"/>
    </source>
</evidence>
<feature type="region of interest" description="Disordered" evidence="6">
    <location>
        <begin position="20"/>
        <end position="67"/>
    </location>
</feature>
<feature type="compositionally biased region" description="Basic and acidic residues" evidence="6">
    <location>
        <begin position="20"/>
        <end position="38"/>
    </location>
</feature>
<evidence type="ECO:0000256" key="1">
    <source>
        <dbReference type="ARBA" id="ARBA00004141"/>
    </source>
</evidence>
<feature type="transmembrane region" description="Helical" evidence="7">
    <location>
        <begin position="219"/>
        <end position="239"/>
    </location>
</feature>
<feature type="transmembrane region" description="Helical" evidence="7">
    <location>
        <begin position="497"/>
        <end position="518"/>
    </location>
</feature>
<evidence type="ECO:0000256" key="7">
    <source>
        <dbReference type="SAM" id="Phobius"/>
    </source>
</evidence>
<evidence type="ECO:0000256" key="2">
    <source>
        <dbReference type="ARBA" id="ARBA00008335"/>
    </source>
</evidence>
<evidence type="ECO:0000256" key="4">
    <source>
        <dbReference type="ARBA" id="ARBA00022989"/>
    </source>
</evidence>
<feature type="transmembrane region" description="Helical" evidence="7">
    <location>
        <begin position="188"/>
        <end position="207"/>
    </location>
</feature>
<feature type="transmembrane region" description="Helical" evidence="7">
    <location>
        <begin position="363"/>
        <end position="383"/>
    </location>
</feature>
<comment type="similarity">
    <text evidence="2">Belongs to the major facilitator superfamily.</text>
</comment>
<feature type="transmembrane region" description="Helical" evidence="7">
    <location>
        <begin position="251"/>
        <end position="271"/>
    </location>
</feature>
<dbReference type="Proteomes" id="UP001174934">
    <property type="component" value="Unassembled WGS sequence"/>
</dbReference>
<sequence length="533" mass="57266">MSHPSAAAAVSLSANFADKAEKGDRASLAEARDVEKDAATATATAKATTTKSNEGTEGTEGTVGESSLDDDANIVWWDDNDAANPYNWPTWIKVVNCVFISAMTFITPLGSSVFAPAVPQLLTEFKSDSLELAAFVVSVYVLGFAAGPILIAPLSEIYGRLAVYHICNLGFIAFAVACALAPSLNALIVFRFFSGVFGSCPLTNGGGTIADMIVQEKRATAMAAFSIGPLFGPIIGPVAGGFLADAKGWRWVFWLLVILAGALSIGMLVFARETYAPVLLQRKVDQLRKETGNQLLRSKLDTGLSPTDYFKRSIVRPLRMLAFSPICIIFALYMSIIYGYLYLMFTSISVVFIQSYGFTTSTVGLVFLGLGVGSMIGLCYFSLTSDRAIKKTKTDGQSAKPEDRLKPLPIAAVLLPAGFFIYGWTVQYHVHWIVPILSHAIIGAGNIIIFMALSLALIDTFTIYAASALAANTVVRSIFGAVLPLCGLKMYEALGLGWGNSLLGFIAVAMIPVSYLIIRHGEMLRTKYPVKNL</sequence>
<dbReference type="Gene3D" id="1.20.1250.20">
    <property type="entry name" value="MFS general substrate transporter like domains"/>
    <property type="match status" value="1"/>
</dbReference>
<feature type="transmembrane region" description="Helical" evidence="7">
    <location>
        <begin position="320"/>
        <end position="343"/>
    </location>
</feature>
<organism evidence="9 10">
    <name type="scientific">Bombardia bombarda</name>
    <dbReference type="NCBI Taxonomy" id="252184"/>
    <lineage>
        <taxon>Eukaryota</taxon>
        <taxon>Fungi</taxon>
        <taxon>Dikarya</taxon>
        <taxon>Ascomycota</taxon>
        <taxon>Pezizomycotina</taxon>
        <taxon>Sordariomycetes</taxon>
        <taxon>Sordariomycetidae</taxon>
        <taxon>Sordariales</taxon>
        <taxon>Lasiosphaeriaceae</taxon>
        <taxon>Bombardia</taxon>
    </lineage>
</organism>
<keyword evidence="5 7" id="KW-0472">Membrane</keyword>
<dbReference type="InterPro" id="IPR036259">
    <property type="entry name" value="MFS_trans_sf"/>
</dbReference>